<dbReference type="Proteomes" id="UP000013776">
    <property type="component" value="Unassembled WGS sequence"/>
</dbReference>
<dbReference type="STRING" id="1097556.R4XBN9"/>
<evidence type="ECO:0000256" key="2">
    <source>
        <dbReference type="ARBA" id="ARBA00007255"/>
    </source>
</evidence>
<keyword evidence="6 10" id="KW-0408">Iron</keyword>
<comment type="function">
    <text evidence="10">Lyase that catalyzes the covalent linking of the heme group to the cytochrome C apoprotein to produce the mature functional cytochrome.</text>
</comment>
<evidence type="ECO:0000256" key="6">
    <source>
        <dbReference type="ARBA" id="ARBA00023004"/>
    </source>
</evidence>
<evidence type="ECO:0000313" key="11">
    <source>
        <dbReference type="EMBL" id="CCG83280.1"/>
    </source>
</evidence>
<dbReference type="PANTHER" id="PTHR12743">
    <property type="entry name" value="CYTOCHROME C1 HEME LYASE"/>
    <property type="match status" value="1"/>
</dbReference>
<keyword evidence="8 10" id="KW-0472">Membrane</keyword>
<comment type="subcellular location">
    <subcellularLocation>
        <location evidence="1 10">Mitochondrion inner membrane</location>
    </subcellularLocation>
</comment>
<reference evidence="11 12" key="1">
    <citation type="journal article" date="2013" name="MBio">
        <title>Genome sequencing of the plant pathogen Taphrina deformans, the causal agent of peach leaf curl.</title>
        <authorList>
            <person name="Cisse O.H."/>
            <person name="Almeida J.M.G.C.F."/>
            <person name="Fonseca A."/>
            <person name="Kumar A.A."/>
            <person name="Salojaervi J."/>
            <person name="Overmyer K."/>
            <person name="Hauser P.M."/>
            <person name="Pagni M."/>
        </authorList>
    </citation>
    <scope>NUCLEOTIDE SEQUENCE [LARGE SCALE GENOMIC DNA]</scope>
    <source>
        <strain evidence="12">PYCC 5710 / ATCC 11124 / CBS 356.35 / IMI 108563 / JCM 9778 / NBRC 8474</strain>
    </source>
</reference>
<gene>
    <name evidence="11" type="ORF">TAPDE_003499</name>
</gene>
<keyword evidence="4 10" id="KW-0479">Metal-binding</keyword>
<sequence>MLIRKCMIYHNNQMQNAHAPCPVEKDSSINPRNFMPTYSQKPIAQQKGALPTNRTISTIPKADDDASAQENKLWEYPSPQQFFNAVMKKGFTNTQEEDVPAMVSIHNAVNERAWQEILEWERSSGAEKCGGVKLVQFRGDSKILTPKARMLSFFGYTRPFDTHFWTIDRCGTKVDYVIDFYKGKQAESSDPRKLLMPSFYLDVRPHGIEGFPARLRRVVGF</sequence>
<name>R4XBN9_TAPDE</name>
<dbReference type="AlphaFoldDB" id="R4XBN9"/>
<dbReference type="VEuPathDB" id="FungiDB:TAPDE_003499"/>
<evidence type="ECO:0000256" key="10">
    <source>
        <dbReference type="RuleBase" id="RU363130"/>
    </source>
</evidence>
<dbReference type="OrthoDB" id="4243at2759"/>
<evidence type="ECO:0000256" key="1">
    <source>
        <dbReference type="ARBA" id="ARBA00004273"/>
    </source>
</evidence>
<dbReference type="PANTHER" id="PTHR12743:SF0">
    <property type="entry name" value="HOLOCYTOCHROME C-TYPE SYNTHASE"/>
    <property type="match status" value="1"/>
</dbReference>
<keyword evidence="3 10" id="KW-0349">Heme</keyword>
<evidence type="ECO:0000256" key="4">
    <source>
        <dbReference type="ARBA" id="ARBA00022723"/>
    </source>
</evidence>
<dbReference type="PROSITE" id="PS00821">
    <property type="entry name" value="CYTO_HEME_LYASE_1"/>
    <property type="match status" value="1"/>
</dbReference>
<evidence type="ECO:0000313" key="12">
    <source>
        <dbReference type="Proteomes" id="UP000013776"/>
    </source>
</evidence>
<organism evidence="11 12">
    <name type="scientific">Taphrina deformans (strain PYCC 5710 / ATCC 11124 / CBS 356.35 / IMI 108563 / JCM 9778 / NBRC 8474)</name>
    <name type="common">Peach leaf curl fungus</name>
    <name type="synonym">Lalaria deformans</name>
    <dbReference type="NCBI Taxonomy" id="1097556"/>
    <lineage>
        <taxon>Eukaryota</taxon>
        <taxon>Fungi</taxon>
        <taxon>Dikarya</taxon>
        <taxon>Ascomycota</taxon>
        <taxon>Taphrinomycotina</taxon>
        <taxon>Taphrinomycetes</taxon>
        <taxon>Taphrinales</taxon>
        <taxon>Taphrinaceae</taxon>
        <taxon>Taphrina</taxon>
    </lineage>
</organism>
<evidence type="ECO:0000256" key="7">
    <source>
        <dbReference type="ARBA" id="ARBA00023128"/>
    </source>
</evidence>
<comment type="caution">
    <text evidence="11">The sequence shown here is derived from an EMBL/GenBank/DDBJ whole genome shotgun (WGS) entry which is preliminary data.</text>
</comment>
<evidence type="ECO:0000256" key="9">
    <source>
        <dbReference type="ARBA" id="ARBA00023239"/>
    </source>
</evidence>
<comment type="catalytic activity">
    <reaction evidence="10">
        <text>holo-[cytochrome c] = apo-[cytochrome c] + heme b</text>
        <dbReference type="Rhea" id="RHEA:22648"/>
        <dbReference type="Rhea" id="RHEA-COMP:10725"/>
        <dbReference type="Rhea" id="RHEA-COMP:10726"/>
        <dbReference type="ChEBI" id="CHEBI:29950"/>
        <dbReference type="ChEBI" id="CHEBI:60344"/>
        <dbReference type="ChEBI" id="CHEBI:83739"/>
        <dbReference type="EC" id="4.4.1.17"/>
    </reaction>
</comment>
<keyword evidence="12" id="KW-1185">Reference proteome</keyword>
<accession>R4XBN9</accession>
<dbReference type="InterPro" id="IPR000511">
    <property type="entry name" value="Holocyt_c/c1_synthase"/>
</dbReference>
<dbReference type="EC" id="4.4.1.17" evidence="10"/>
<dbReference type="Pfam" id="PF01265">
    <property type="entry name" value="Cyto_heme_lyase"/>
    <property type="match status" value="1"/>
</dbReference>
<dbReference type="eggNOG" id="KOG3996">
    <property type="taxonomic scope" value="Eukaryota"/>
</dbReference>
<protein>
    <recommendedName>
        <fullName evidence="10">Holocytochrome c-type synthase</fullName>
        <ecNumber evidence="10">4.4.1.17</ecNumber>
    </recommendedName>
</protein>
<keyword evidence="7 10" id="KW-0496">Mitochondrion</keyword>
<evidence type="ECO:0000256" key="3">
    <source>
        <dbReference type="ARBA" id="ARBA00022617"/>
    </source>
</evidence>
<keyword evidence="5 10" id="KW-0999">Mitochondrion inner membrane</keyword>
<evidence type="ECO:0000256" key="5">
    <source>
        <dbReference type="ARBA" id="ARBA00022792"/>
    </source>
</evidence>
<dbReference type="GO" id="GO:0046872">
    <property type="term" value="F:metal ion binding"/>
    <property type="evidence" value="ECO:0007669"/>
    <property type="project" value="UniProtKB-KW"/>
</dbReference>
<dbReference type="EMBL" id="CAHR02000133">
    <property type="protein sequence ID" value="CCG83280.1"/>
    <property type="molecule type" value="Genomic_DNA"/>
</dbReference>
<dbReference type="GO" id="GO:0005743">
    <property type="term" value="C:mitochondrial inner membrane"/>
    <property type="evidence" value="ECO:0007669"/>
    <property type="project" value="UniProtKB-SubCell"/>
</dbReference>
<proteinExistence type="inferred from homology"/>
<comment type="similarity">
    <text evidence="2 10">Belongs to the cytochrome c-type heme lyase family.</text>
</comment>
<keyword evidence="9 10" id="KW-0456">Lyase</keyword>
<dbReference type="GO" id="GO:0004408">
    <property type="term" value="F:holocytochrome-c synthase activity"/>
    <property type="evidence" value="ECO:0007669"/>
    <property type="project" value="UniProtKB-EC"/>
</dbReference>
<evidence type="ECO:0000256" key="8">
    <source>
        <dbReference type="ARBA" id="ARBA00023136"/>
    </source>
</evidence>